<evidence type="ECO:0000256" key="2">
    <source>
        <dbReference type="ARBA" id="ARBA00005992"/>
    </source>
</evidence>
<evidence type="ECO:0000313" key="11">
    <source>
        <dbReference type="EMBL" id="MCK9875116.1"/>
    </source>
</evidence>
<evidence type="ECO:0000256" key="3">
    <source>
        <dbReference type="ARBA" id="ARBA00022676"/>
    </source>
</evidence>
<dbReference type="EMBL" id="JALKFT010000003">
    <property type="protein sequence ID" value="MCK9875116.1"/>
    <property type="molecule type" value="Genomic_DNA"/>
</dbReference>
<evidence type="ECO:0000256" key="9">
    <source>
        <dbReference type="PROSITE-ProRule" id="PRU01373"/>
    </source>
</evidence>
<reference evidence="11 12" key="1">
    <citation type="submission" date="2022-04" db="EMBL/GenBank/DDBJ databases">
        <title>Genome diversity in the genus Frankia.</title>
        <authorList>
            <person name="Carlos-Shanley C."/>
            <person name="Hahn D."/>
        </authorList>
    </citation>
    <scope>NUCLEOTIDE SEQUENCE [LARGE SCALE GENOMIC DNA]</scope>
    <source>
        <strain evidence="11 12">Ag45/Mut15</strain>
    </source>
</reference>
<keyword evidence="5" id="KW-0378">Hydrolase</keyword>
<accession>A0ABT0JUA0</accession>
<keyword evidence="12" id="KW-1185">Reference proteome</keyword>
<evidence type="ECO:0000256" key="7">
    <source>
        <dbReference type="ARBA" id="ARBA00022984"/>
    </source>
</evidence>
<keyword evidence="4" id="KW-0808">Transferase</keyword>
<evidence type="ECO:0000256" key="8">
    <source>
        <dbReference type="ARBA" id="ARBA00023316"/>
    </source>
</evidence>
<comment type="similarity">
    <text evidence="2">Belongs to the YkuD family.</text>
</comment>
<dbReference type="PANTHER" id="PTHR30582">
    <property type="entry name" value="L,D-TRANSPEPTIDASE"/>
    <property type="match status" value="1"/>
</dbReference>
<feature type="active site" description="Proton donor/acceptor" evidence="9">
    <location>
        <position position="242"/>
    </location>
</feature>
<dbReference type="PANTHER" id="PTHR30582:SF24">
    <property type="entry name" value="L,D-TRANSPEPTIDASE ERFK_SRFK-RELATED"/>
    <property type="match status" value="1"/>
</dbReference>
<dbReference type="InterPro" id="IPR038063">
    <property type="entry name" value="Transpep_catalytic_dom"/>
</dbReference>
<dbReference type="InterPro" id="IPR005490">
    <property type="entry name" value="LD_TPept_cat_dom"/>
</dbReference>
<evidence type="ECO:0000313" key="12">
    <source>
        <dbReference type="Proteomes" id="UP001201873"/>
    </source>
</evidence>
<evidence type="ECO:0000256" key="1">
    <source>
        <dbReference type="ARBA" id="ARBA00004752"/>
    </source>
</evidence>
<keyword evidence="7 9" id="KW-0573">Peptidoglycan synthesis</keyword>
<dbReference type="CDD" id="cd16913">
    <property type="entry name" value="YkuD_like"/>
    <property type="match status" value="1"/>
</dbReference>
<keyword evidence="6 9" id="KW-0133">Cell shape</keyword>
<dbReference type="RefSeq" id="WP_248823595.1">
    <property type="nucleotide sequence ID" value="NZ_JALKFT010000003.1"/>
</dbReference>
<evidence type="ECO:0000256" key="4">
    <source>
        <dbReference type="ARBA" id="ARBA00022679"/>
    </source>
</evidence>
<feature type="active site" description="Nucleophile" evidence="9">
    <location>
        <position position="258"/>
    </location>
</feature>
<proteinExistence type="inferred from homology"/>
<dbReference type="Pfam" id="PF03734">
    <property type="entry name" value="YkuD"/>
    <property type="match status" value="1"/>
</dbReference>
<evidence type="ECO:0000256" key="6">
    <source>
        <dbReference type="ARBA" id="ARBA00022960"/>
    </source>
</evidence>
<dbReference type="Proteomes" id="UP001201873">
    <property type="component" value="Unassembled WGS sequence"/>
</dbReference>
<keyword evidence="8 9" id="KW-0961">Cell wall biogenesis/degradation</keyword>
<comment type="caution">
    <text evidence="11">The sequence shown here is derived from an EMBL/GenBank/DDBJ whole genome shotgun (WGS) entry which is preliminary data.</text>
</comment>
<evidence type="ECO:0000256" key="5">
    <source>
        <dbReference type="ARBA" id="ARBA00022801"/>
    </source>
</evidence>
<sequence length="283" mass="29059">MRLGLARRPASASAHAAGPDAGVVAGSRLRLGVVRTTVLTASLLVGLGGLTGCGGSGGDGSQAAPTNLSPQVRSQLAAIAGIGQGRSTVVTASGTSVDLYSAPTDTQPSSTLASPNQNGVKRVFLVQAKLPGWWQVMLPVAPNGSTGWVQADQVTASETSYRIVVSRGQHSLKVLKDGAPIAEEPVAIGTTDTPTPGGRFYLMELLQPRNPKGAYGPYAFGLNGFSTSMTSFDGHEPVIGIHGTNEPKLIGKDVSHGCIRMNNDAITRLAQTVPLGTPVDITV</sequence>
<dbReference type="PROSITE" id="PS52029">
    <property type="entry name" value="LD_TPASE"/>
    <property type="match status" value="1"/>
</dbReference>
<feature type="domain" description="L,D-TPase catalytic" evidence="10">
    <location>
        <begin position="161"/>
        <end position="282"/>
    </location>
</feature>
<gene>
    <name evidence="11" type="ORF">MXD59_04840</name>
</gene>
<comment type="pathway">
    <text evidence="1 9">Cell wall biogenesis; peptidoglycan biosynthesis.</text>
</comment>
<dbReference type="InterPro" id="IPR050979">
    <property type="entry name" value="LD-transpeptidase"/>
</dbReference>
<organism evidence="11 12">
    <name type="scientific">Frankia umida</name>
    <dbReference type="NCBI Taxonomy" id="573489"/>
    <lineage>
        <taxon>Bacteria</taxon>
        <taxon>Bacillati</taxon>
        <taxon>Actinomycetota</taxon>
        <taxon>Actinomycetes</taxon>
        <taxon>Frankiales</taxon>
        <taxon>Frankiaceae</taxon>
        <taxon>Frankia</taxon>
    </lineage>
</organism>
<keyword evidence="3" id="KW-0328">Glycosyltransferase</keyword>
<protein>
    <submittedName>
        <fullName evidence="11">L,D-transpeptidase</fullName>
    </submittedName>
</protein>
<dbReference type="Gene3D" id="2.40.440.10">
    <property type="entry name" value="L,D-transpeptidase catalytic domain-like"/>
    <property type="match status" value="1"/>
</dbReference>
<dbReference type="SUPFAM" id="SSF141523">
    <property type="entry name" value="L,D-transpeptidase catalytic domain-like"/>
    <property type="match status" value="1"/>
</dbReference>
<evidence type="ECO:0000259" key="10">
    <source>
        <dbReference type="PROSITE" id="PS52029"/>
    </source>
</evidence>
<name>A0ABT0JUA0_9ACTN</name>